<accession>A0ABU6W5F6</accession>
<protein>
    <submittedName>
        <fullName evidence="1">Uncharacterized protein</fullName>
    </submittedName>
</protein>
<evidence type="ECO:0000313" key="1">
    <source>
        <dbReference type="EMBL" id="MED6180462.1"/>
    </source>
</evidence>
<sequence length="95" mass="11055">MFRVQILLDAYQVLKWPFKISTTSLSPPGPFLHRRRRRCYVDGLARTKASRAADADIAACLCCGCICNWILYGFFPNDDPHIFWWCGSHYTRDRP</sequence>
<comment type="caution">
    <text evidence="1">The sequence shown here is derived from an EMBL/GenBank/DDBJ whole genome shotgun (WGS) entry which is preliminary data.</text>
</comment>
<organism evidence="1 2">
    <name type="scientific">Stylosanthes scabra</name>
    <dbReference type="NCBI Taxonomy" id="79078"/>
    <lineage>
        <taxon>Eukaryota</taxon>
        <taxon>Viridiplantae</taxon>
        <taxon>Streptophyta</taxon>
        <taxon>Embryophyta</taxon>
        <taxon>Tracheophyta</taxon>
        <taxon>Spermatophyta</taxon>
        <taxon>Magnoliopsida</taxon>
        <taxon>eudicotyledons</taxon>
        <taxon>Gunneridae</taxon>
        <taxon>Pentapetalae</taxon>
        <taxon>rosids</taxon>
        <taxon>fabids</taxon>
        <taxon>Fabales</taxon>
        <taxon>Fabaceae</taxon>
        <taxon>Papilionoideae</taxon>
        <taxon>50 kb inversion clade</taxon>
        <taxon>dalbergioids sensu lato</taxon>
        <taxon>Dalbergieae</taxon>
        <taxon>Pterocarpus clade</taxon>
        <taxon>Stylosanthes</taxon>
    </lineage>
</organism>
<evidence type="ECO:0000313" key="2">
    <source>
        <dbReference type="Proteomes" id="UP001341840"/>
    </source>
</evidence>
<dbReference type="Proteomes" id="UP001341840">
    <property type="component" value="Unassembled WGS sequence"/>
</dbReference>
<keyword evidence="2" id="KW-1185">Reference proteome</keyword>
<reference evidence="1 2" key="1">
    <citation type="journal article" date="2023" name="Plants (Basel)">
        <title>Bridging the Gap: Combining Genomics and Transcriptomics Approaches to Understand Stylosanthes scabra, an Orphan Legume from the Brazilian Caatinga.</title>
        <authorList>
            <person name="Ferreira-Neto J.R.C."/>
            <person name="da Silva M.D."/>
            <person name="Binneck E."/>
            <person name="de Melo N.F."/>
            <person name="da Silva R.H."/>
            <person name="de Melo A.L.T.M."/>
            <person name="Pandolfi V."/>
            <person name="Bustamante F.O."/>
            <person name="Brasileiro-Vidal A.C."/>
            <person name="Benko-Iseppon A.M."/>
        </authorList>
    </citation>
    <scope>NUCLEOTIDE SEQUENCE [LARGE SCALE GENOMIC DNA]</scope>
    <source>
        <tissue evidence="1">Leaves</tissue>
    </source>
</reference>
<name>A0ABU6W5F6_9FABA</name>
<gene>
    <name evidence="1" type="ORF">PIB30_010678</name>
</gene>
<dbReference type="EMBL" id="JASCZI010181268">
    <property type="protein sequence ID" value="MED6180462.1"/>
    <property type="molecule type" value="Genomic_DNA"/>
</dbReference>
<proteinExistence type="predicted"/>